<protein>
    <submittedName>
        <fullName evidence="5">Alpha-glucosidase</fullName>
    </submittedName>
</protein>
<evidence type="ECO:0000259" key="4">
    <source>
        <dbReference type="SMART" id="SM00642"/>
    </source>
</evidence>
<dbReference type="AlphaFoldDB" id="A0A7Y7QHK5"/>
<dbReference type="GO" id="GO:0009313">
    <property type="term" value="P:oligosaccharide catabolic process"/>
    <property type="evidence" value="ECO:0007669"/>
    <property type="project" value="TreeGrafter"/>
</dbReference>
<dbReference type="FunFam" id="2.60.40.1180:FF:000007">
    <property type="entry name" value="Sucrose isomerase"/>
    <property type="match status" value="1"/>
</dbReference>
<sequence length="566" mass="64996">MTSDEWWKKAVVYQIYPQSFQDSDGDGIGDIGGIRQRLPYLKDLGIDVIWLNPIYKSPMVDNGYDIADYREVAPEYGTMADFDLMLKEAHELGIKIMMDMVLAVTSDEHKWFKESRQSRTNPSADYYIWRDPKPDGSAPNNWGSIFGGGSAWEYVPERKQYYLHIFATKQPDLNWENEELRQKLYAEMRFWLDKGVDGFRLDSISLISKRQDFPDTPDVPAGQFGSPYIGVSNGPRLHEFLQEMNREVLSQYDVITVGEATRTSLEQAKLYSDPSRHEVNMVFQFDHMHVDYGQYGRYSNVHPKLSDVRSAMANWQYGLDGHGWNSLYWDNHDQPRLVSRFGNDAPAMRELSAKMLATALHFQQGTPFVYEGDEIGMTNVHFNSIEQYQDVEAHNMYRQFTEMGMPSDEALQLLNLKSRDNARTPMQWSNEAGAGFTNGQPWLELNPNYHDINVDESLSRPDSLWHYYQQLIHLRHTMPILTDGSFELVAPDDSEVFSYTRTSNGQTLLVVCSFASQNVRFQVPEALRAVSDAAVLIQNYPDSPPSVGDMLYLRPYEAIVFSSDNA</sequence>
<dbReference type="NCBIfam" id="NF008183">
    <property type="entry name" value="PRK10933.1"/>
    <property type="match status" value="1"/>
</dbReference>
<feature type="domain" description="Glycosyl hydrolase family 13 catalytic" evidence="4">
    <location>
        <begin position="14"/>
        <end position="423"/>
    </location>
</feature>
<evidence type="ECO:0000313" key="5">
    <source>
        <dbReference type="EMBL" id="NVO89284.1"/>
    </source>
</evidence>
<dbReference type="InterPro" id="IPR013780">
    <property type="entry name" value="Glyco_hydro_b"/>
</dbReference>
<gene>
    <name evidence="5" type="ORF">HWN39_12455</name>
</gene>
<proteinExistence type="inferred from homology"/>
<evidence type="ECO:0000256" key="3">
    <source>
        <dbReference type="ARBA" id="ARBA00023295"/>
    </source>
</evidence>
<keyword evidence="3" id="KW-0326">Glycosidase</keyword>
<dbReference type="PANTHER" id="PTHR10357">
    <property type="entry name" value="ALPHA-AMYLASE FAMILY MEMBER"/>
    <property type="match status" value="1"/>
</dbReference>
<dbReference type="Gene3D" id="3.90.400.10">
    <property type="entry name" value="Oligo-1,6-glucosidase, Domain 2"/>
    <property type="match status" value="1"/>
</dbReference>
<dbReference type="Gene3D" id="2.60.40.1180">
    <property type="entry name" value="Golgi alpha-mannosidase II"/>
    <property type="match status" value="1"/>
</dbReference>
<keyword evidence="2" id="KW-0378">Hydrolase</keyword>
<comment type="caution">
    <text evidence="5">The sequence shown here is derived from an EMBL/GenBank/DDBJ whole genome shotgun (WGS) entry which is preliminary data.</text>
</comment>
<dbReference type="Gene3D" id="3.20.20.80">
    <property type="entry name" value="Glycosidases"/>
    <property type="match status" value="1"/>
</dbReference>
<dbReference type="InterPro" id="IPR032091">
    <property type="entry name" value="Malt_amylase-like_C"/>
</dbReference>
<dbReference type="Pfam" id="PF16657">
    <property type="entry name" value="Malt_amylase_C"/>
    <property type="match status" value="1"/>
</dbReference>
<accession>A0A7Y7QHK5</accession>
<name>A0A7Y7QHK5_LACRH</name>
<evidence type="ECO:0000313" key="6">
    <source>
        <dbReference type="Proteomes" id="UP000542889"/>
    </source>
</evidence>
<dbReference type="SUPFAM" id="SSF51445">
    <property type="entry name" value="(Trans)glycosidases"/>
    <property type="match status" value="1"/>
</dbReference>
<comment type="similarity">
    <text evidence="1">Belongs to the glycosyl hydrolase 13 family.</text>
</comment>
<dbReference type="SUPFAM" id="SSF51011">
    <property type="entry name" value="Glycosyl hydrolase domain"/>
    <property type="match status" value="1"/>
</dbReference>
<evidence type="ECO:0000256" key="2">
    <source>
        <dbReference type="ARBA" id="ARBA00022801"/>
    </source>
</evidence>
<dbReference type="CDD" id="cd11333">
    <property type="entry name" value="AmyAc_SI_OligoGlu_DGase"/>
    <property type="match status" value="1"/>
</dbReference>
<dbReference type="FunFam" id="3.90.400.10:FF:000002">
    <property type="entry name" value="Sucrose isomerase"/>
    <property type="match status" value="1"/>
</dbReference>
<organism evidence="5 6">
    <name type="scientific">Lacticaseibacillus rhamnosus</name>
    <name type="common">Lactobacillus rhamnosus</name>
    <dbReference type="NCBI Taxonomy" id="47715"/>
    <lineage>
        <taxon>Bacteria</taxon>
        <taxon>Bacillati</taxon>
        <taxon>Bacillota</taxon>
        <taxon>Bacilli</taxon>
        <taxon>Lactobacillales</taxon>
        <taxon>Lactobacillaceae</taxon>
        <taxon>Lacticaseibacillus</taxon>
    </lineage>
</organism>
<reference evidence="5 6" key="1">
    <citation type="submission" date="2020-06" db="EMBL/GenBank/DDBJ databases">
        <title>Lactobacillus rhamnosus QC,genome.</title>
        <authorList>
            <person name="Yi H."/>
            <person name="Jin M."/>
        </authorList>
    </citation>
    <scope>NUCLEOTIDE SEQUENCE [LARGE SCALE GENOMIC DNA]</scope>
    <source>
        <strain evidence="5 6">QC</strain>
    </source>
</reference>
<dbReference type="InterPro" id="IPR017853">
    <property type="entry name" value="GH"/>
</dbReference>
<dbReference type="InterPro" id="IPR006047">
    <property type="entry name" value="GH13_cat_dom"/>
</dbReference>
<dbReference type="Proteomes" id="UP000542889">
    <property type="component" value="Unassembled WGS sequence"/>
</dbReference>
<dbReference type="GO" id="GO:0004556">
    <property type="term" value="F:alpha-amylase activity"/>
    <property type="evidence" value="ECO:0007669"/>
    <property type="project" value="TreeGrafter"/>
</dbReference>
<dbReference type="EMBL" id="JABXWP010000023">
    <property type="protein sequence ID" value="NVO89284.1"/>
    <property type="molecule type" value="Genomic_DNA"/>
</dbReference>
<dbReference type="PANTHER" id="PTHR10357:SF179">
    <property type="entry name" value="NEUTRAL AND BASIC AMINO ACID TRANSPORT PROTEIN RBAT"/>
    <property type="match status" value="1"/>
</dbReference>
<dbReference type="SMART" id="SM00642">
    <property type="entry name" value="Aamy"/>
    <property type="match status" value="1"/>
</dbReference>
<dbReference type="RefSeq" id="WP_176818557.1">
    <property type="nucleotide sequence ID" value="NZ_JABXWP010000023.1"/>
</dbReference>
<dbReference type="InterPro" id="IPR045857">
    <property type="entry name" value="O16G_dom_2"/>
</dbReference>
<dbReference type="FunFam" id="3.20.20.80:FF:000064">
    <property type="entry name" value="Oligo-1,6-glucosidase"/>
    <property type="match status" value="1"/>
</dbReference>
<evidence type="ECO:0000256" key="1">
    <source>
        <dbReference type="ARBA" id="ARBA00008061"/>
    </source>
</evidence>
<dbReference type="Pfam" id="PF00128">
    <property type="entry name" value="Alpha-amylase"/>
    <property type="match status" value="1"/>
</dbReference>